<dbReference type="Pfam" id="PF00037">
    <property type="entry name" value="Fer4"/>
    <property type="match status" value="1"/>
</dbReference>
<feature type="binding site" evidence="6">
    <location>
        <position position="179"/>
    </location>
    <ligand>
        <name>[4Fe-4S] cluster</name>
        <dbReference type="ChEBI" id="CHEBI:49883"/>
        <label>3</label>
    </ligand>
</feature>
<evidence type="ECO:0000256" key="4">
    <source>
        <dbReference type="ARBA" id="ARBA00023004"/>
    </source>
</evidence>
<dbReference type="GO" id="GO:0046872">
    <property type="term" value="F:metal ion binding"/>
    <property type="evidence" value="ECO:0007669"/>
    <property type="project" value="UniProtKB-KW"/>
</dbReference>
<evidence type="ECO:0000259" key="8">
    <source>
        <dbReference type="PROSITE" id="PS51379"/>
    </source>
</evidence>
<evidence type="ECO:0000256" key="2">
    <source>
        <dbReference type="ARBA" id="ARBA00022723"/>
    </source>
</evidence>
<dbReference type="CDD" id="cd10564">
    <property type="entry name" value="NapF_like"/>
    <property type="match status" value="1"/>
</dbReference>
<feature type="binding site" evidence="6">
    <location>
        <position position="100"/>
    </location>
    <ligand>
        <name>[4Fe-4S] cluster</name>
        <dbReference type="ChEBI" id="CHEBI:49883"/>
        <label>2</label>
    </ligand>
</feature>
<dbReference type="Pfam" id="PF13187">
    <property type="entry name" value="Fer4_9"/>
    <property type="match status" value="1"/>
</dbReference>
<dbReference type="NCBIfam" id="TIGR00402">
    <property type="entry name" value="napF"/>
    <property type="match status" value="1"/>
</dbReference>
<reference evidence="9" key="1">
    <citation type="submission" date="2015-04" db="EMBL/GenBank/DDBJ databases">
        <authorList>
            <person name="Syromyatnikov M.Y."/>
            <person name="Popov V.N."/>
        </authorList>
    </citation>
    <scope>NUCLEOTIDE SEQUENCE</scope>
    <source>
        <strain evidence="9">MO-1</strain>
    </source>
</reference>
<keyword evidence="4 6" id="KW-0408">Iron</keyword>
<evidence type="ECO:0000256" key="5">
    <source>
        <dbReference type="ARBA" id="ARBA00023014"/>
    </source>
</evidence>
<dbReference type="SUPFAM" id="SSF54862">
    <property type="entry name" value="4Fe-4S ferredoxins"/>
    <property type="match status" value="1"/>
</dbReference>
<comment type="subcellular location">
    <subcellularLocation>
        <location evidence="6">Cytoplasm</location>
    </subcellularLocation>
</comment>
<feature type="binding site" evidence="6">
    <location>
        <position position="186"/>
    </location>
    <ligand>
        <name>[4Fe-4S] cluster</name>
        <dbReference type="ChEBI" id="CHEBI:49883"/>
        <label>3</label>
    </ligand>
</feature>
<keyword evidence="3 6" id="KW-0677">Repeat</keyword>
<proteinExistence type="inferred from homology"/>
<keyword evidence="6" id="KW-0963">Cytoplasm</keyword>
<feature type="binding site" evidence="6">
    <location>
        <position position="68"/>
    </location>
    <ligand>
        <name>[4Fe-4S] cluster</name>
        <dbReference type="ChEBI" id="CHEBI:49883"/>
        <label>1</label>
    </ligand>
</feature>
<dbReference type="EMBL" id="LO017727">
    <property type="protein sequence ID" value="CRH05584.1"/>
    <property type="molecule type" value="Genomic_DNA"/>
</dbReference>
<feature type="binding site" evidence="6">
    <location>
        <position position="71"/>
    </location>
    <ligand>
        <name>[4Fe-4S] cluster</name>
        <dbReference type="ChEBI" id="CHEBI:49883"/>
        <label>1</label>
    </ligand>
</feature>
<evidence type="ECO:0000256" key="6">
    <source>
        <dbReference type="HAMAP-Rule" id="MF_02201"/>
    </source>
</evidence>
<dbReference type="PROSITE" id="PS51379">
    <property type="entry name" value="4FE4S_FER_2"/>
    <property type="match status" value="3"/>
</dbReference>
<evidence type="ECO:0000256" key="7">
    <source>
        <dbReference type="SAM" id="MobiDB-lite"/>
    </source>
</evidence>
<feature type="binding site" evidence="6">
    <location>
        <position position="182"/>
    </location>
    <ligand>
        <name>[4Fe-4S] cluster</name>
        <dbReference type="ChEBI" id="CHEBI:49883"/>
        <label>3</label>
    </ligand>
</feature>
<feature type="region of interest" description="Disordered" evidence="7">
    <location>
        <begin position="1"/>
        <end position="40"/>
    </location>
</feature>
<dbReference type="PANTHER" id="PTHR43687">
    <property type="entry name" value="ADENYLYLSULFATE REDUCTASE, BETA SUBUNIT"/>
    <property type="match status" value="1"/>
</dbReference>
<feature type="binding site" evidence="6">
    <location>
        <position position="106"/>
    </location>
    <ligand>
        <name>[4Fe-4S] cluster</name>
        <dbReference type="ChEBI" id="CHEBI:49883"/>
        <label>2</label>
    </ligand>
</feature>
<feature type="binding site" evidence="6">
    <location>
        <position position="78"/>
    </location>
    <ligand>
        <name>[4Fe-4S] cluster</name>
        <dbReference type="ChEBI" id="CHEBI:49883"/>
        <label>1</label>
    </ligand>
</feature>
<dbReference type="PROSITE" id="PS00198">
    <property type="entry name" value="4FE4S_FER_1"/>
    <property type="match status" value="2"/>
</dbReference>
<dbReference type="InterPro" id="IPR017900">
    <property type="entry name" value="4Fe4S_Fe_S_CS"/>
</dbReference>
<dbReference type="InterPro" id="IPR050572">
    <property type="entry name" value="Fe-S_Ferredoxin"/>
</dbReference>
<evidence type="ECO:0000313" key="9">
    <source>
        <dbReference type="EMBL" id="CRH05584.1"/>
    </source>
</evidence>
<dbReference type="GO" id="GO:0005737">
    <property type="term" value="C:cytoplasm"/>
    <property type="evidence" value="ECO:0007669"/>
    <property type="project" value="UniProtKB-SubCell"/>
</dbReference>
<feature type="binding site" evidence="6">
    <location>
        <position position="74"/>
    </location>
    <ligand>
        <name>[4Fe-4S] cluster</name>
        <dbReference type="ChEBI" id="CHEBI:49883"/>
        <label>1</label>
    </ligand>
</feature>
<feature type="binding site" evidence="6">
    <location>
        <position position="103"/>
    </location>
    <ligand>
        <name>[4Fe-4S] cluster</name>
        <dbReference type="ChEBI" id="CHEBI:49883"/>
        <label>2</label>
    </ligand>
</feature>
<keyword evidence="1 6" id="KW-0004">4Fe-4S</keyword>
<feature type="compositionally biased region" description="Polar residues" evidence="7">
    <location>
        <begin position="19"/>
        <end position="36"/>
    </location>
</feature>
<dbReference type="Gene3D" id="3.30.70.20">
    <property type="match status" value="2"/>
</dbReference>
<dbReference type="HAMAP" id="MF_02201">
    <property type="entry name" value="NapF"/>
    <property type="match status" value="1"/>
</dbReference>
<feature type="binding site" evidence="6">
    <location>
        <position position="110"/>
    </location>
    <ligand>
        <name>[4Fe-4S] cluster</name>
        <dbReference type="ChEBI" id="CHEBI:49883"/>
        <label>2</label>
    </ligand>
</feature>
<sequence length="204" mass="21772">MPHDTVLNGGERETKPADGQTSSAVQNSHQSTSTVISRRHLLRGRIKPPADALLPPWSHPPTLFYSRCSRCDACITACPERLIVRGDGGFPQIDFRQGECDFCRKCLEICEDHALSGEVNPPLPLRPVIADNCLPKRGVACQSCRDGCEPMALRFPPQLSSGGRGIALPQLESDLCSGCGGCVAPCPVGAITMVPKANLTPEGA</sequence>
<feature type="domain" description="4Fe-4S ferredoxin-type" evidence="8">
    <location>
        <begin position="59"/>
        <end position="88"/>
    </location>
</feature>
<dbReference type="GO" id="GO:0051539">
    <property type="term" value="F:4 iron, 4 sulfur cluster binding"/>
    <property type="evidence" value="ECO:0007669"/>
    <property type="project" value="UniProtKB-UniRule"/>
</dbReference>
<protein>
    <recommendedName>
        <fullName evidence="6">Ferredoxin-type protein NapF</fullName>
    </recommendedName>
</protein>
<keyword evidence="5 6" id="KW-0411">Iron-sulfur</keyword>
<evidence type="ECO:0000256" key="1">
    <source>
        <dbReference type="ARBA" id="ARBA00022485"/>
    </source>
</evidence>
<comment type="function">
    <text evidence="6">Could be involved in the maturation of NapA, the catalytic subunit of the periplasmic nitrate reductase, before its export into the periplasm.</text>
</comment>
<feature type="domain" description="4Fe-4S ferredoxin-type" evidence="8">
    <location>
        <begin position="89"/>
        <end position="120"/>
    </location>
</feature>
<evidence type="ECO:0000256" key="3">
    <source>
        <dbReference type="ARBA" id="ARBA00022737"/>
    </source>
</evidence>
<gene>
    <name evidence="6 9" type="primary">napF</name>
    <name evidence="9" type="ORF">MAGMO_1394</name>
</gene>
<dbReference type="PANTHER" id="PTHR43687:SF1">
    <property type="entry name" value="FERREDOXIN III"/>
    <property type="match status" value="1"/>
</dbReference>
<organism evidence="9">
    <name type="scientific">Magnetococcus massalia (strain MO-1)</name>
    <dbReference type="NCBI Taxonomy" id="451514"/>
    <lineage>
        <taxon>Bacteria</taxon>
        <taxon>Pseudomonadati</taxon>
        <taxon>Pseudomonadota</taxon>
        <taxon>Magnetococcia</taxon>
        <taxon>Magnetococcales</taxon>
        <taxon>Magnetococcaceae</taxon>
        <taxon>Magnetococcus</taxon>
    </lineage>
</organism>
<feature type="domain" description="4Fe-4S ferredoxin-type" evidence="8">
    <location>
        <begin position="167"/>
        <end position="196"/>
    </location>
</feature>
<dbReference type="AlphaFoldDB" id="A0A1S7LHJ8"/>
<comment type="cofactor">
    <cofactor evidence="6">
        <name>[4Fe-4S] cluster</name>
        <dbReference type="ChEBI" id="CHEBI:49883"/>
    </cofactor>
</comment>
<comment type="similarity">
    <text evidence="6">Belongs to the NapF family.</text>
</comment>
<keyword evidence="2 6" id="KW-0479">Metal-binding</keyword>
<accession>A0A1S7LHJ8</accession>
<dbReference type="InterPro" id="IPR017896">
    <property type="entry name" value="4Fe4S_Fe-S-bd"/>
</dbReference>
<name>A0A1S7LHJ8_MAGMO</name>
<feature type="binding site" evidence="6">
    <location>
        <position position="176"/>
    </location>
    <ligand>
        <name>[4Fe-4S] cluster</name>
        <dbReference type="ChEBI" id="CHEBI:49883"/>
        <label>3</label>
    </ligand>
</feature>
<comment type="subunit">
    <text evidence="6">Interacts with the cytoplasmic NapA precursor.</text>
</comment>
<dbReference type="InterPro" id="IPR004496">
    <property type="entry name" value="NapF"/>
</dbReference>